<proteinExistence type="predicted"/>
<dbReference type="CDD" id="cd05152">
    <property type="entry name" value="MPH2"/>
    <property type="match status" value="1"/>
</dbReference>
<reference evidence="2 3" key="1">
    <citation type="submission" date="2020-08" db="EMBL/GenBank/DDBJ databases">
        <title>Functional genomics of gut bacteria from endangered species of beetles.</title>
        <authorList>
            <person name="Carlos-Shanley C."/>
        </authorList>
    </citation>
    <scope>NUCLEOTIDE SEQUENCE [LARGE SCALE GENOMIC DNA]</scope>
    <source>
        <strain evidence="2 3">S00152</strain>
    </source>
</reference>
<dbReference type="InterPro" id="IPR002575">
    <property type="entry name" value="Aminoglycoside_PTrfase"/>
</dbReference>
<dbReference type="PANTHER" id="PTHR21310">
    <property type="entry name" value="AMINOGLYCOSIDE PHOSPHOTRANSFERASE-RELATED-RELATED"/>
    <property type="match status" value="1"/>
</dbReference>
<dbReference type="GeneID" id="66362742"/>
<evidence type="ECO:0000313" key="3">
    <source>
        <dbReference type="Proteomes" id="UP000517315"/>
    </source>
</evidence>
<name>A0ABR6B1T8_9BACI</name>
<organism evidence="2 3">
    <name type="scientific">Bacillus aerius</name>
    <dbReference type="NCBI Taxonomy" id="293388"/>
    <lineage>
        <taxon>Bacteria</taxon>
        <taxon>Bacillati</taxon>
        <taxon>Bacillota</taxon>
        <taxon>Bacilli</taxon>
        <taxon>Bacillales</taxon>
        <taxon>Bacillaceae</taxon>
        <taxon>Bacillus</taxon>
    </lineage>
</organism>
<comment type="caution">
    <text evidence="2">The sequence shown here is derived from an EMBL/GenBank/DDBJ whole genome shotgun (WGS) entry which is preliminary data.</text>
</comment>
<dbReference type="RefSeq" id="WP_046343313.1">
    <property type="nucleotide sequence ID" value="NZ_JACJIG010000002.1"/>
</dbReference>
<keyword evidence="3" id="KW-1185">Reference proteome</keyword>
<dbReference type="InterPro" id="IPR051678">
    <property type="entry name" value="AGP_Transferase"/>
</dbReference>
<dbReference type="InterPro" id="IPR011009">
    <property type="entry name" value="Kinase-like_dom_sf"/>
</dbReference>
<dbReference type="Gene3D" id="3.30.200.20">
    <property type="entry name" value="Phosphorylase Kinase, domain 1"/>
    <property type="match status" value="1"/>
</dbReference>
<gene>
    <name evidence="2" type="ORF">HNP39_001677</name>
</gene>
<dbReference type="SUPFAM" id="SSF56112">
    <property type="entry name" value="Protein kinase-like (PK-like)"/>
    <property type="match status" value="1"/>
</dbReference>
<dbReference type="Pfam" id="PF01636">
    <property type="entry name" value="APH"/>
    <property type="match status" value="1"/>
</dbReference>
<evidence type="ECO:0000259" key="1">
    <source>
        <dbReference type="Pfam" id="PF01636"/>
    </source>
</evidence>
<dbReference type="Proteomes" id="UP000517315">
    <property type="component" value="Unassembled WGS sequence"/>
</dbReference>
<accession>A0ABR6B1T8</accession>
<sequence>MNRLELKQLVKHHGLEILENTIKINESGVDFRVAHVEDLHGDQWIIRMPRRPESMKHTLQEKKTLDYISNQVHFQVPKWSIFTESLIAYKQLEGVPAASIDVEQQSYEWRFDQTNVPQAYYESLGRVLANVHSLDQQPFKTIGVDMLSAHELRGSMKQRMERVKSQYTINSGLWERWQEWLAKDSLWPPFVGVKHGDLHPGHILIDENQCVTGVIDWSEVGVGDVSADFLSHQLLFGKEGLTKLIHAYEKAGGRTWSGMDEHIIELLTTSAITVAEYAQRSGLKDMYETAAYMLANES</sequence>
<dbReference type="Gene3D" id="3.90.1200.10">
    <property type="match status" value="1"/>
</dbReference>
<protein>
    <submittedName>
        <fullName evidence="2">Macrolide phosphotransferase</fullName>
    </submittedName>
</protein>
<dbReference type="PANTHER" id="PTHR21310:SF15">
    <property type="entry name" value="AMINOGLYCOSIDE PHOSPHOTRANSFERASE DOMAIN-CONTAINING PROTEIN"/>
    <property type="match status" value="1"/>
</dbReference>
<evidence type="ECO:0000313" key="2">
    <source>
        <dbReference type="EMBL" id="MBA8917956.1"/>
    </source>
</evidence>
<dbReference type="EMBL" id="JACJIG010000002">
    <property type="protein sequence ID" value="MBA8917956.1"/>
    <property type="molecule type" value="Genomic_DNA"/>
</dbReference>
<feature type="domain" description="Aminoglycoside phosphotransferase" evidence="1">
    <location>
        <begin position="21"/>
        <end position="261"/>
    </location>
</feature>